<evidence type="ECO:0000313" key="2">
    <source>
        <dbReference type="EMBL" id="ETO18445.1"/>
    </source>
</evidence>
<feature type="non-terminal residue" evidence="2">
    <location>
        <position position="1"/>
    </location>
</feature>
<keyword evidence="3" id="KW-1185">Reference proteome</keyword>
<feature type="region of interest" description="Disordered" evidence="1">
    <location>
        <begin position="1"/>
        <end position="36"/>
    </location>
</feature>
<dbReference type="AlphaFoldDB" id="X6MZG2"/>
<dbReference type="EMBL" id="ASPP01014893">
    <property type="protein sequence ID" value="ETO18445.1"/>
    <property type="molecule type" value="Genomic_DNA"/>
</dbReference>
<evidence type="ECO:0000256" key="1">
    <source>
        <dbReference type="SAM" id="MobiDB-lite"/>
    </source>
</evidence>
<accession>X6MZG2</accession>
<sequence length="188" mass="21657">KKKKKKKKKKKDEGIKNPGLCNPQLPSPYLPNSEGSAVDIPTHSYYRSHSTIITTTPDGQTKKITTTTDSSGRTETVEEVFDANNAPPSHNGGIFSRLLPWHDDTIFRDRTNNAPHRDEIVSEKPRRFNKFWNWFRSTNTGDSSAQDTPHSFKCVWQLQYQEQRMKFLVTFFLDENLNKANEGKKKLT</sequence>
<gene>
    <name evidence="2" type="ORF">RFI_18821</name>
</gene>
<feature type="compositionally biased region" description="Polar residues" evidence="1">
    <location>
        <begin position="51"/>
        <end position="64"/>
    </location>
</feature>
<comment type="caution">
    <text evidence="2">The sequence shown here is derived from an EMBL/GenBank/DDBJ whole genome shotgun (WGS) entry which is preliminary data.</text>
</comment>
<organism evidence="2 3">
    <name type="scientific">Reticulomyxa filosa</name>
    <dbReference type="NCBI Taxonomy" id="46433"/>
    <lineage>
        <taxon>Eukaryota</taxon>
        <taxon>Sar</taxon>
        <taxon>Rhizaria</taxon>
        <taxon>Retaria</taxon>
        <taxon>Foraminifera</taxon>
        <taxon>Monothalamids</taxon>
        <taxon>Reticulomyxidae</taxon>
        <taxon>Reticulomyxa</taxon>
    </lineage>
</organism>
<protein>
    <submittedName>
        <fullName evidence="2">Uncharacterized protein</fullName>
    </submittedName>
</protein>
<feature type="region of interest" description="Disordered" evidence="1">
    <location>
        <begin position="51"/>
        <end position="74"/>
    </location>
</feature>
<feature type="compositionally biased region" description="Low complexity" evidence="1">
    <location>
        <begin position="65"/>
        <end position="74"/>
    </location>
</feature>
<feature type="compositionally biased region" description="Basic residues" evidence="1">
    <location>
        <begin position="1"/>
        <end position="10"/>
    </location>
</feature>
<name>X6MZG2_RETFI</name>
<evidence type="ECO:0000313" key="3">
    <source>
        <dbReference type="Proteomes" id="UP000023152"/>
    </source>
</evidence>
<dbReference type="Proteomes" id="UP000023152">
    <property type="component" value="Unassembled WGS sequence"/>
</dbReference>
<reference evidence="2 3" key="1">
    <citation type="journal article" date="2013" name="Curr. Biol.">
        <title>The Genome of the Foraminiferan Reticulomyxa filosa.</title>
        <authorList>
            <person name="Glockner G."/>
            <person name="Hulsmann N."/>
            <person name="Schleicher M."/>
            <person name="Noegel A.A."/>
            <person name="Eichinger L."/>
            <person name="Gallinger C."/>
            <person name="Pawlowski J."/>
            <person name="Sierra R."/>
            <person name="Euteneuer U."/>
            <person name="Pillet L."/>
            <person name="Moustafa A."/>
            <person name="Platzer M."/>
            <person name="Groth M."/>
            <person name="Szafranski K."/>
            <person name="Schliwa M."/>
        </authorList>
    </citation>
    <scope>NUCLEOTIDE SEQUENCE [LARGE SCALE GENOMIC DNA]</scope>
</reference>
<proteinExistence type="predicted"/>